<reference evidence="2 3" key="1">
    <citation type="submission" date="2020-04" db="EMBL/GenBank/DDBJ databases">
        <authorList>
            <person name="Zheng R.K."/>
            <person name="Sun C.M."/>
        </authorList>
    </citation>
    <scope>NUCLEOTIDE SEQUENCE [LARGE SCALE GENOMIC DNA]</scope>
    <source>
        <strain evidence="3">zrk29</strain>
    </source>
</reference>
<dbReference type="Proteomes" id="UP000512167">
    <property type="component" value="Chromosome"/>
</dbReference>
<dbReference type="RefSeq" id="WP_312032518.1">
    <property type="nucleotide sequence ID" value="NZ_CP051151.1"/>
</dbReference>
<evidence type="ECO:0000313" key="2">
    <source>
        <dbReference type="EMBL" id="QLY40023.1"/>
    </source>
</evidence>
<keyword evidence="3" id="KW-1185">Reference proteome</keyword>
<accession>A0A7L6N1I9</accession>
<dbReference type="KEGG" id="tbk:HF295_03775"/>
<dbReference type="Pfam" id="PF03009">
    <property type="entry name" value="GDPD"/>
    <property type="match status" value="1"/>
</dbReference>
<dbReference type="SUPFAM" id="SSF51695">
    <property type="entry name" value="PLC-like phosphodiesterases"/>
    <property type="match status" value="1"/>
</dbReference>
<sequence length="239" mass="27902">MKTIKIDKYYKGMIAHRGLSGIETENTVFSYLAAANHSYCGISCDLFLSKDEKLILTAETSLLKFGLLNLDIQSFDYEELVKYSLVDRKTENINHFLYIPLLRDFLSICKAYEKTSIIRLHPSLKNINLDMMLKKISEYYDINHCLFISEDKKQIEYLLESVPANQIFFHHLELNQINDEFSNKHKVNIYLDKKNIDKEFVKKCHLIGLKVMTGQVDDKETAEKIVKLDIDYIQTSILE</sequence>
<dbReference type="GO" id="GO:0006629">
    <property type="term" value="P:lipid metabolic process"/>
    <property type="evidence" value="ECO:0007669"/>
    <property type="project" value="InterPro"/>
</dbReference>
<dbReference type="InterPro" id="IPR030395">
    <property type="entry name" value="GP_PDE_dom"/>
</dbReference>
<evidence type="ECO:0000259" key="1">
    <source>
        <dbReference type="PROSITE" id="PS51704"/>
    </source>
</evidence>
<gene>
    <name evidence="2" type="ORF">HF295_03775</name>
</gene>
<proteinExistence type="predicted"/>
<dbReference type="GO" id="GO:0008081">
    <property type="term" value="F:phosphoric diester hydrolase activity"/>
    <property type="evidence" value="ECO:0007669"/>
    <property type="project" value="InterPro"/>
</dbReference>
<feature type="domain" description="GP-PDE" evidence="1">
    <location>
        <begin position="11"/>
        <end position="239"/>
    </location>
</feature>
<dbReference type="EMBL" id="CP051151">
    <property type="protein sequence ID" value="QLY40023.1"/>
    <property type="molecule type" value="Genomic_DNA"/>
</dbReference>
<protein>
    <recommendedName>
        <fullName evidence="1">GP-PDE domain-containing protein</fullName>
    </recommendedName>
</protein>
<dbReference type="PANTHER" id="PTHR46211">
    <property type="entry name" value="GLYCEROPHOSPHORYL DIESTER PHOSPHODIESTERASE"/>
    <property type="match status" value="1"/>
</dbReference>
<dbReference type="Gene3D" id="3.20.20.190">
    <property type="entry name" value="Phosphatidylinositol (PI) phosphodiesterase"/>
    <property type="match status" value="1"/>
</dbReference>
<dbReference type="PANTHER" id="PTHR46211:SF1">
    <property type="entry name" value="GLYCEROPHOSPHODIESTER PHOSPHODIESTERASE, CYTOPLASMIC"/>
    <property type="match status" value="1"/>
</dbReference>
<organism evidence="2 3">
    <name type="scientific">Hujiaoplasma nucleasis</name>
    <dbReference type="NCBI Taxonomy" id="2725268"/>
    <lineage>
        <taxon>Bacteria</taxon>
        <taxon>Bacillati</taxon>
        <taxon>Mycoplasmatota</taxon>
        <taxon>Mollicutes</taxon>
        <taxon>Candidatus Izemoplasmatales</taxon>
        <taxon>Hujiaoplasmataceae</taxon>
        <taxon>Hujiaoplasma</taxon>
    </lineage>
</organism>
<evidence type="ECO:0000313" key="3">
    <source>
        <dbReference type="Proteomes" id="UP000512167"/>
    </source>
</evidence>
<dbReference type="InterPro" id="IPR017946">
    <property type="entry name" value="PLC-like_Pdiesterase_TIM-brl"/>
</dbReference>
<dbReference type="PROSITE" id="PS51704">
    <property type="entry name" value="GP_PDE"/>
    <property type="match status" value="1"/>
</dbReference>
<name>A0A7L6N1I9_9MOLU</name>
<dbReference type="AlphaFoldDB" id="A0A7L6N1I9"/>